<dbReference type="InterPro" id="IPR036390">
    <property type="entry name" value="WH_DNA-bd_sf"/>
</dbReference>
<evidence type="ECO:0000256" key="1">
    <source>
        <dbReference type="ARBA" id="ARBA00023015"/>
    </source>
</evidence>
<dbReference type="InterPro" id="IPR014710">
    <property type="entry name" value="RmlC-like_jellyroll"/>
</dbReference>
<keyword evidence="3" id="KW-0804">Transcription</keyword>
<proteinExistence type="predicted"/>
<dbReference type="Gene3D" id="2.60.120.10">
    <property type="entry name" value="Jelly Rolls"/>
    <property type="match status" value="1"/>
</dbReference>
<dbReference type="GO" id="GO:0003677">
    <property type="term" value="F:DNA binding"/>
    <property type="evidence" value="ECO:0007669"/>
    <property type="project" value="UniProtKB-KW"/>
</dbReference>
<protein>
    <submittedName>
        <fullName evidence="5">Crp/Fnr family transcriptional regulator</fullName>
    </submittedName>
</protein>
<dbReference type="InterPro" id="IPR012318">
    <property type="entry name" value="HTH_CRP"/>
</dbReference>
<sequence length="243" mass="27300">MSTISCDNCPLRRKDGFLPFKSEEVAFMNRFKTGEMVADSGTQLFMEGARAAQLFTVLSGMGIRYKTLENGRRQVIGFVTPGDFIGLQASVLDAMCHSVEATTPMRLCVFNRSRVFELFQNQPERAFALTHIAAVEEHFLGDALTTVGQRGALEKIGWSLHRFYRRARSLDLHKDNTCPLPFRQQDLADALGLSLVHTNKTLAKLKDRKIAHWSNGILRILDEKALAELSGIDPDNIHQRPLI</sequence>
<dbReference type="Pfam" id="PF13545">
    <property type="entry name" value="HTH_Crp_2"/>
    <property type="match status" value="1"/>
</dbReference>
<dbReference type="PROSITE" id="PS51063">
    <property type="entry name" value="HTH_CRP_2"/>
    <property type="match status" value="1"/>
</dbReference>
<dbReference type="PANTHER" id="PTHR24567">
    <property type="entry name" value="CRP FAMILY TRANSCRIPTIONAL REGULATORY PROTEIN"/>
    <property type="match status" value="1"/>
</dbReference>
<dbReference type="InterPro" id="IPR000595">
    <property type="entry name" value="cNMP-bd_dom"/>
</dbReference>
<accession>A0A1P8N068</accession>
<dbReference type="KEGG" id="tom:BWR18_03740"/>
<dbReference type="SUPFAM" id="SSF51206">
    <property type="entry name" value="cAMP-binding domain-like"/>
    <property type="match status" value="1"/>
</dbReference>
<dbReference type="Pfam" id="PF00027">
    <property type="entry name" value="cNMP_binding"/>
    <property type="match status" value="1"/>
</dbReference>
<dbReference type="InterPro" id="IPR050397">
    <property type="entry name" value="Env_Response_Regulators"/>
</dbReference>
<evidence type="ECO:0000313" key="5">
    <source>
        <dbReference type="EMBL" id="APX13673.1"/>
    </source>
</evidence>
<evidence type="ECO:0000259" key="4">
    <source>
        <dbReference type="PROSITE" id="PS51063"/>
    </source>
</evidence>
<feature type="domain" description="HTH crp-type" evidence="4">
    <location>
        <begin position="150"/>
        <end position="224"/>
    </location>
</feature>
<dbReference type="CDD" id="cd00038">
    <property type="entry name" value="CAP_ED"/>
    <property type="match status" value="1"/>
</dbReference>
<name>A0A1P8N068_9RHOB</name>
<reference evidence="5 6" key="1">
    <citation type="submission" date="2017-01" db="EMBL/GenBank/DDBJ databases">
        <title>Complete genome of Tateyamaria omphalii DOK1-4 isolated from seawater in Dokdo.</title>
        <authorList>
            <person name="Kim J.H."/>
            <person name="Chi W.-J."/>
        </authorList>
    </citation>
    <scope>NUCLEOTIDE SEQUENCE [LARGE SCALE GENOMIC DNA]</scope>
    <source>
        <strain evidence="5 6">DOK1-4</strain>
    </source>
</reference>
<organism evidence="5 6">
    <name type="scientific">Tateyamaria omphalii</name>
    <dbReference type="NCBI Taxonomy" id="299262"/>
    <lineage>
        <taxon>Bacteria</taxon>
        <taxon>Pseudomonadati</taxon>
        <taxon>Pseudomonadota</taxon>
        <taxon>Alphaproteobacteria</taxon>
        <taxon>Rhodobacterales</taxon>
        <taxon>Roseobacteraceae</taxon>
        <taxon>Tateyamaria</taxon>
    </lineage>
</organism>
<evidence type="ECO:0000256" key="2">
    <source>
        <dbReference type="ARBA" id="ARBA00023125"/>
    </source>
</evidence>
<keyword evidence="1" id="KW-0805">Transcription regulation</keyword>
<gene>
    <name evidence="5" type="ORF">BWR18_03740</name>
</gene>
<dbReference type="InterPro" id="IPR036388">
    <property type="entry name" value="WH-like_DNA-bd_sf"/>
</dbReference>
<dbReference type="PANTHER" id="PTHR24567:SF68">
    <property type="entry name" value="DNA-BINDING TRANSCRIPTIONAL DUAL REGULATOR CRP"/>
    <property type="match status" value="1"/>
</dbReference>
<evidence type="ECO:0000256" key="3">
    <source>
        <dbReference type="ARBA" id="ARBA00023163"/>
    </source>
</evidence>
<dbReference type="SUPFAM" id="SSF46785">
    <property type="entry name" value="Winged helix' DNA-binding domain"/>
    <property type="match status" value="1"/>
</dbReference>
<dbReference type="GO" id="GO:0003700">
    <property type="term" value="F:DNA-binding transcription factor activity"/>
    <property type="evidence" value="ECO:0007669"/>
    <property type="project" value="TreeGrafter"/>
</dbReference>
<dbReference type="InterPro" id="IPR018490">
    <property type="entry name" value="cNMP-bd_dom_sf"/>
</dbReference>
<dbReference type="Proteomes" id="UP000186336">
    <property type="component" value="Chromosome"/>
</dbReference>
<dbReference type="EMBL" id="CP019312">
    <property type="protein sequence ID" value="APX13673.1"/>
    <property type="molecule type" value="Genomic_DNA"/>
</dbReference>
<keyword evidence="6" id="KW-1185">Reference proteome</keyword>
<dbReference type="AlphaFoldDB" id="A0A1P8N068"/>
<dbReference type="Gene3D" id="1.10.10.10">
    <property type="entry name" value="Winged helix-like DNA-binding domain superfamily/Winged helix DNA-binding domain"/>
    <property type="match status" value="1"/>
</dbReference>
<keyword evidence="2" id="KW-0238">DNA-binding</keyword>
<evidence type="ECO:0000313" key="6">
    <source>
        <dbReference type="Proteomes" id="UP000186336"/>
    </source>
</evidence>
<dbReference type="STRING" id="299262.BWR18_03740"/>
<dbReference type="GO" id="GO:0005829">
    <property type="term" value="C:cytosol"/>
    <property type="evidence" value="ECO:0007669"/>
    <property type="project" value="TreeGrafter"/>
</dbReference>